<dbReference type="PANTHER" id="PTHR11177">
    <property type="entry name" value="CHITINASE"/>
    <property type="match status" value="1"/>
</dbReference>
<dbReference type="EC" id="3.2.1.14" evidence="1"/>
<gene>
    <name evidence="2" type="ORF">PTTW11_08546</name>
</gene>
<dbReference type="PROSITE" id="PS51910">
    <property type="entry name" value="GH18_2"/>
    <property type="match status" value="1"/>
</dbReference>
<accession>A0A6S6W9R5</accession>
<dbReference type="Gene3D" id="3.20.20.80">
    <property type="entry name" value="Glycosidases"/>
    <property type="match status" value="1"/>
</dbReference>
<dbReference type="InterPro" id="IPR050314">
    <property type="entry name" value="Glycosyl_Hydrlase_18"/>
</dbReference>
<name>A0A6S6W9R5_9PLEO</name>
<protein>
    <recommendedName>
        <fullName evidence="1">chitinase</fullName>
        <ecNumber evidence="1">3.2.1.14</ecNumber>
    </recommendedName>
</protein>
<dbReference type="SUPFAM" id="SSF51445">
    <property type="entry name" value="(Trans)glycosidases"/>
    <property type="match status" value="1"/>
</dbReference>
<evidence type="ECO:0000313" key="3">
    <source>
        <dbReference type="Proteomes" id="UP000472372"/>
    </source>
</evidence>
<dbReference type="GO" id="GO:0008843">
    <property type="term" value="F:endochitinase activity"/>
    <property type="evidence" value="ECO:0007669"/>
    <property type="project" value="UniProtKB-EC"/>
</dbReference>
<dbReference type="Pfam" id="PF00704">
    <property type="entry name" value="Glyco_hydro_18"/>
    <property type="match status" value="1"/>
</dbReference>
<evidence type="ECO:0000313" key="2">
    <source>
        <dbReference type="EMBL" id="CAE7199879.1"/>
    </source>
</evidence>
<dbReference type="AlphaFoldDB" id="A0A6S6W9R5"/>
<dbReference type="InterPro" id="IPR011583">
    <property type="entry name" value="Chitinase_II/V-like_cat"/>
</dbReference>
<reference evidence="2" key="1">
    <citation type="submission" date="2021-02" db="EMBL/GenBank/DDBJ databases">
        <authorList>
            <person name="Syme A R."/>
            <person name="Syme A R."/>
            <person name="Moolhuijzen P."/>
        </authorList>
    </citation>
    <scope>NUCLEOTIDE SEQUENCE</scope>
    <source>
        <strain evidence="2">W1-1</strain>
    </source>
</reference>
<proteinExistence type="predicted"/>
<organism evidence="2 3">
    <name type="scientific">Pyrenophora teres f. teres</name>
    <dbReference type="NCBI Taxonomy" id="97479"/>
    <lineage>
        <taxon>Eukaryota</taxon>
        <taxon>Fungi</taxon>
        <taxon>Dikarya</taxon>
        <taxon>Ascomycota</taxon>
        <taxon>Pezizomycotina</taxon>
        <taxon>Dothideomycetes</taxon>
        <taxon>Pleosporomycetidae</taxon>
        <taxon>Pleosporales</taxon>
        <taxon>Pleosporineae</taxon>
        <taxon>Pleosporaceae</taxon>
        <taxon>Pyrenophora</taxon>
    </lineage>
</organism>
<dbReference type="InterPro" id="IPR001223">
    <property type="entry name" value="Glyco_hydro18_cat"/>
</dbReference>
<dbReference type="GO" id="GO:0005576">
    <property type="term" value="C:extracellular region"/>
    <property type="evidence" value="ECO:0007669"/>
    <property type="project" value="TreeGrafter"/>
</dbReference>
<dbReference type="PANTHER" id="PTHR11177:SF378">
    <property type="entry name" value="CHITINASE"/>
    <property type="match status" value="1"/>
</dbReference>
<keyword evidence="2" id="KW-0378">Hydrolase</keyword>
<dbReference type="EMBL" id="HG992984">
    <property type="protein sequence ID" value="CAE7199879.1"/>
    <property type="molecule type" value="Genomic_DNA"/>
</dbReference>
<evidence type="ECO:0000256" key="1">
    <source>
        <dbReference type="ARBA" id="ARBA00012729"/>
    </source>
</evidence>
<dbReference type="GO" id="GO:0006032">
    <property type="term" value="P:chitin catabolic process"/>
    <property type="evidence" value="ECO:0007669"/>
    <property type="project" value="TreeGrafter"/>
</dbReference>
<dbReference type="GO" id="GO:0008061">
    <property type="term" value="F:chitin binding"/>
    <property type="evidence" value="ECO:0007669"/>
    <property type="project" value="InterPro"/>
</dbReference>
<sequence length="401" mass="44461">MKARSLRAMNVLWAIMMATALASTPAVQPMCVMYLTGQHNVVPELSLVSDVTHVELAFMSTSLFNKPEPSSTWPLFTTVDTVRSQFAPGTVVMVAIGGWGDTASFCEAARNDSSRKRFARNIAAMIDDTGADGIDIDWEYPGGNGEDYKTIPNSERAWEIDAYPKLLSEIRAAIGPSKLISAAVPGLPRDMMAFTHETVPIINKYVDFFNIMTYDLLNRRDNVTKHHTGIQLSLEAIDAYISRGVPPHKANLGFAFYTKWVKTDPDGGCDVNPVGCRTQLLEDPVTGADMGRTGGFSWHDKVPEDVALSLRKALANGTYDAEGGGYYYWDRDEDRWWTFDTPEAIKLKFPAVVEKRRLGGVFAWGLGEDAPQFRHYKALVEGFGGFVGRKRAEQVEVRSEL</sequence>
<dbReference type="InterPro" id="IPR017853">
    <property type="entry name" value="GH"/>
</dbReference>
<dbReference type="FunFam" id="3.20.20.80:FF:000159">
    <property type="entry name" value="Class V chitinase, putative"/>
    <property type="match status" value="1"/>
</dbReference>
<dbReference type="SMART" id="SM00636">
    <property type="entry name" value="Glyco_18"/>
    <property type="match status" value="1"/>
</dbReference>
<dbReference type="GO" id="GO:0005975">
    <property type="term" value="P:carbohydrate metabolic process"/>
    <property type="evidence" value="ECO:0007669"/>
    <property type="project" value="InterPro"/>
</dbReference>
<dbReference type="Proteomes" id="UP000472372">
    <property type="component" value="Chromosome 8"/>
</dbReference>